<feature type="transmembrane region" description="Helical" evidence="1">
    <location>
        <begin position="20"/>
        <end position="39"/>
    </location>
</feature>
<keyword evidence="1" id="KW-0472">Membrane</keyword>
<evidence type="ECO:0000256" key="1">
    <source>
        <dbReference type="SAM" id="Phobius"/>
    </source>
</evidence>
<keyword evidence="1" id="KW-0812">Transmembrane</keyword>
<keyword evidence="2" id="KW-0614">Plasmid</keyword>
<reference evidence="2 3" key="1">
    <citation type="journal article" date="2011" name="Environ. Microbiol.">
        <title>Genome of alkaliphilic Bacillus pseudofirmus OF4 reveals adaptations that support the ability to grow in an external pH range from 7.5 to 11.4.</title>
        <authorList>
            <person name="Janto B."/>
            <person name="Ahmed A."/>
            <person name="Ito M."/>
            <person name="Liu J."/>
            <person name="Hicks D.B."/>
            <person name="Pagni S."/>
            <person name="Fackelmayer O.J."/>
            <person name="Smith T.A."/>
            <person name="Earl J."/>
            <person name="Elbourne L.D."/>
            <person name="Hassan K."/>
            <person name="Paulsen I.T."/>
            <person name="Kolsto A.B."/>
            <person name="Tourasse N.J."/>
            <person name="Ehrlich G.D."/>
            <person name="Boissy R."/>
            <person name="Ivey D.M."/>
            <person name="Li G."/>
            <person name="Xue Y."/>
            <person name="Ma Y."/>
            <person name="Hu F.Z."/>
            <person name="Krulwich T.A."/>
        </authorList>
    </citation>
    <scope>NUCLEOTIDE SEQUENCE [LARGE SCALE GENOMIC DNA]</scope>
    <source>
        <strain evidence="3">ATCC BAA-2126 / JCM 17055 / OF4</strain>
    </source>
</reference>
<sequence length="267" mass="31069">MGELAYSVLGDLNIVKMEPITIGELLTFLSSIILLLITWKSVSNAKKANENAAKANHITEQSQLLQRDQFHLSIKPDLIFSIPPIKYTEEENDKDKVFQLIWPDHSYAIENVSSNICYNITVTTIVYMPNDGWEKYYAFPSRKHRPNTVNSESLHSLYTVNQLDCSIPFVFSTLNIISYDGTVPQPEIYTFIRYEDKTQKVYEECFNLKSRGKVFGRRNKPDDIEIHFDAKKVDLERTKKKVDEQKNKLNNDFPDKHRLFYPIKFSS</sequence>
<dbReference type="RefSeq" id="WP_012961270.1">
    <property type="nucleotide sequence ID" value="NC_013793.1"/>
</dbReference>
<dbReference type="AlphaFoldDB" id="D3G1Z2"/>
<evidence type="ECO:0000313" key="2">
    <source>
        <dbReference type="EMBL" id="ADC52368.1"/>
    </source>
</evidence>
<dbReference type="HOGENOM" id="CLU_1040743_0_0_9"/>
<gene>
    <name evidence="2" type="ordered locus">BpOF4_21864</name>
</gene>
<organism evidence="2 3">
    <name type="scientific">Alkalihalophilus pseudofirmus (strain ATCC BAA-2126 / JCM 17055 / OF4)</name>
    <name type="common">Bacillus pseudofirmus</name>
    <dbReference type="NCBI Taxonomy" id="398511"/>
    <lineage>
        <taxon>Bacteria</taxon>
        <taxon>Bacillati</taxon>
        <taxon>Bacillota</taxon>
        <taxon>Bacilli</taxon>
        <taxon>Bacillales</taxon>
        <taxon>Bacillaceae</taxon>
        <taxon>Alkalihalophilus</taxon>
    </lineage>
</organism>
<dbReference type="KEGG" id="bpf:BpOF4_21864"/>
<geneLocation type="plasmid" evidence="2 3">
    <name>pBpOF4-02</name>
</geneLocation>
<dbReference type="EMBL" id="CP001880">
    <property type="protein sequence ID" value="ADC52368.1"/>
    <property type="molecule type" value="Genomic_DNA"/>
</dbReference>
<keyword evidence="1" id="KW-1133">Transmembrane helix</keyword>
<evidence type="ECO:0000313" key="3">
    <source>
        <dbReference type="Proteomes" id="UP000001544"/>
    </source>
</evidence>
<accession>D3G1Z2</accession>
<keyword evidence="3" id="KW-1185">Reference proteome</keyword>
<protein>
    <submittedName>
        <fullName evidence="2">Uncharacterized protein</fullName>
    </submittedName>
</protein>
<name>D3G1Z2_ALKPO</name>
<dbReference type="Proteomes" id="UP000001544">
    <property type="component" value="Plasmid pBpOF4-02"/>
</dbReference>
<proteinExistence type="predicted"/>